<dbReference type="Proteomes" id="UP000002139">
    <property type="component" value="Chromosome"/>
</dbReference>
<evidence type="ECO:0000313" key="3">
    <source>
        <dbReference type="Proteomes" id="UP000002139"/>
    </source>
</evidence>
<gene>
    <name evidence="2" type="ordered locus">sce9181</name>
</gene>
<reference evidence="2 3" key="1">
    <citation type="journal article" date="2007" name="Nat. Biotechnol.">
        <title>Complete genome sequence of the myxobacterium Sorangium cellulosum.</title>
        <authorList>
            <person name="Schneiker S."/>
            <person name="Perlova O."/>
            <person name="Kaiser O."/>
            <person name="Gerth K."/>
            <person name="Alici A."/>
            <person name="Altmeyer M.O."/>
            <person name="Bartels D."/>
            <person name="Bekel T."/>
            <person name="Beyer S."/>
            <person name="Bode E."/>
            <person name="Bode H.B."/>
            <person name="Bolten C.J."/>
            <person name="Choudhuri J.V."/>
            <person name="Doss S."/>
            <person name="Elnakady Y.A."/>
            <person name="Frank B."/>
            <person name="Gaigalat L."/>
            <person name="Goesmann A."/>
            <person name="Groeger C."/>
            <person name="Gross F."/>
            <person name="Jelsbak L."/>
            <person name="Jelsbak L."/>
            <person name="Kalinowski J."/>
            <person name="Kegler C."/>
            <person name="Knauber T."/>
            <person name="Konietzny S."/>
            <person name="Kopp M."/>
            <person name="Krause L."/>
            <person name="Krug D."/>
            <person name="Linke B."/>
            <person name="Mahmud T."/>
            <person name="Martinez-Arias R."/>
            <person name="McHardy A.C."/>
            <person name="Merai M."/>
            <person name="Meyer F."/>
            <person name="Mormann S."/>
            <person name="Munoz-Dorado J."/>
            <person name="Perez J."/>
            <person name="Pradella S."/>
            <person name="Rachid S."/>
            <person name="Raddatz G."/>
            <person name="Rosenau F."/>
            <person name="Rueckert C."/>
            <person name="Sasse F."/>
            <person name="Scharfe M."/>
            <person name="Schuster S.C."/>
            <person name="Suen G."/>
            <person name="Treuner-Lange A."/>
            <person name="Velicer G.J."/>
            <person name="Vorholter F.-J."/>
            <person name="Weissman K.J."/>
            <person name="Welch R.D."/>
            <person name="Wenzel S.C."/>
            <person name="Whitworth D.E."/>
            <person name="Wilhelm S."/>
            <person name="Wittmann C."/>
            <person name="Bloecker H."/>
            <person name="Puehler A."/>
            <person name="Mueller R."/>
        </authorList>
    </citation>
    <scope>NUCLEOTIDE SEQUENCE [LARGE SCALE GENOMIC DNA]</scope>
    <source>
        <strain evidence="3">So ce56</strain>
    </source>
</reference>
<name>A9GDG9_SORC5</name>
<protein>
    <submittedName>
        <fullName evidence="2">Uncharacterized protein</fullName>
    </submittedName>
</protein>
<sequence length="192" mass="21188">MRRDLRGLLLGVLNAFRHHGGDRQGDADRFVSVVKVLNAFRHHGGDRSGDIDLRVLARHVLNAFRHHGGDRPALQEWIPPPTHVLNAFRHHGGDRLRFLRPQRLGGAVLNAFRHHGGDRVQRRQPDRLVLGQCSTPSGITAGIARSGRATASSCRGAQRLPASRRGSPLVTLGDDDPERVLNAFRHHGGDRA</sequence>
<feature type="region of interest" description="Disordered" evidence="1">
    <location>
        <begin position="150"/>
        <end position="175"/>
    </location>
</feature>
<dbReference type="KEGG" id="scl:sce9181"/>
<keyword evidence="3" id="KW-1185">Reference proteome</keyword>
<proteinExistence type="predicted"/>
<dbReference type="EMBL" id="AM746676">
    <property type="protein sequence ID" value="CAN99354.1"/>
    <property type="molecule type" value="Genomic_DNA"/>
</dbReference>
<evidence type="ECO:0000313" key="2">
    <source>
        <dbReference type="EMBL" id="CAN99354.1"/>
    </source>
</evidence>
<dbReference type="STRING" id="448385.sce9181"/>
<accession>A9GDG9</accession>
<evidence type="ECO:0000256" key="1">
    <source>
        <dbReference type="SAM" id="MobiDB-lite"/>
    </source>
</evidence>
<organism evidence="2 3">
    <name type="scientific">Sorangium cellulosum (strain So ce56)</name>
    <name type="common">Polyangium cellulosum (strain So ce56)</name>
    <dbReference type="NCBI Taxonomy" id="448385"/>
    <lineage>
        <taxon>Bacteria</taxon>
        <taxon>Pseudomonadati</taxon>
        <taxon>Myxococcota</taxon>
        <taxon>Polyangia</taxon>
        <taxon>Polyangiales</taxon>
        <taxon>Polyangiaceae</taxon>
        <taxon>Sorangium</taxon>
    </lineage>
</organism>
<dbReference type="eggNOG" id="ENOG503172Z">
    <property type="taxonomic scope" value="Bacteria"/>
</dbReference>
<dbReference type="HOGENOM" id="CLU_1271175_0_0_7"/>
<dbReference type="AlphaFoldDB" id="A9GDG9"/>